<feature type="coiled-coil region" evidence="1">
    <location>
        <begin position="81"/>
        <end position="115"/>
    </location>
</feature>
<dbReference type="AlphaFoldDB" id="A0A9W7IRA5"/>
<keyword evidence="5" id="KW-1185">Reference proteome</keyword>
<feature type="domain" description="Retrotransposon gag" evidence="3">
    <location>
        <begin position="174"/>
        <end position="246"/>
    </location>
</feature>
<feature type="compositionally biased region" description="Polar residues" evidence="2">
    <location>
        <begin position="1"/>
        <end position="14"/>
    </location>
</feature>
<dbReference type="OrthoDB" id="997674at2759"/>
<proteinExistence type="predicted"/>
<reference evidence="4" key="1">
    <citation type="submission" date="2023-05" db="EMBL/GenBank/DDBJ databases">
        <title>Genome and transcriptome analyses reveal genes involved in the formation of fine ridges on petal epidermal cells in Hibiscus trionum.</title>
        <authorList>
            <person name="Koshimizu S."/>
            <person name="Masuda S."/>
            <person name="Ishii T."/>
            <person name="Shirasu K."/>
            <person name="Hoshino A."/>
            <person name="Arita M."/>
        </authorList>
    </citation>
    <scope>NUCLEOTIDE SEQUENCE</scope>
    <source>
        <strain evidence="4">Hamamatsu line</strain>
    </source>
</reference>
<evidence type="ECO:0000256" key="1">
    <source>
        <dbReference type="SAM" id="Coils"/>
    </source>
</evidence>
<name>A0A9W7IRA5_HIBTR</name>
<comment type="caution">
    <text evidence="4">The sequence shown here is derived from an EMBL/GenBank/DDBJ whole genome shotgun (WGS) entry which is preliminary data.</text>
</comment>
<dbReference type="Pfam" id="PF03732">
    <property type="entry name" value="Retrotrans_gag"/>
    <property type="match status" value="1"/>
</dbReference>
<dbReference type="InterPro" id="IPR005162">
    <property type="entry name" value="Retrotrans_gag_dom"/>
</dbReference>
<dbReference type="EMBL" id="BSYR01000035">
    <property type="protein sequence ID" value="GMJ01235.1"/>
    <property type="molecule type" value="Genomic_DNA"/>
</dbReference>
<evidence type="ECO:0000256" key="2">
    <source>
        <dbReference type="SAM" id="MobiDB-lite"/>
    </source>
</evidence>
<evidence type="ECO:0000313" key="4">
    <source>
        <dbReference type="EMBL" id="GMJ01235.1"/>
    </source>
</evidence>
<keyword evidence="1" id="KW-0175">Coiled coil</keyword>
<protein>
    <recommendedName>
        <fullName evidence="3">Retrotransposon gag domain-containing protein</fullName>
    </recommendedName>
</protein>
<feature type="compositionally biased region" description="Basic and acidic residues" evidence="2">
    <location>
        <begin position="19"/>
        <end position="49"/>
    </location>
</feature>
<accession>A0A9W7IRA5</accession>
<dbReference type="Proteomes" id="UP001165190">
    <property type="component" value="Unassembled WGS sequence"/>
</dbReference>
<organism evidence="4 5">
    <name type="scientific">Hibiscus trionum</name>
    <name type="common">Flower of an hour</name>
    <dbReference type="NCBI Taxonomy" id="183268"/>
    <lineage>
        <taxon>Eukaryota</taxon>
        <taxon>Viridiplantae</taxon>
        <taxon>Streptophyta</taxon>
        <taxon>Embryophyta</taxon>
        <taxon>Tracheophyta</taxon>
        <taxon>Spermatophyta</taxon>
        <taxon>Magnoliopsida</taxon>
        <taxon>eudicotyledons</taxon>
        <taxon>Gunneridae</taxon>
        <taxon>Pentapetalae</taxon>
        <taxon>rosids</taxon>
        <taxon>malvids</taxon>
        <taxon>Malvales</taxon>
        <taxon>Malvaceae</taxon>
        <taxon>Malvoideae</taxon>
        <taxon>Hibiscus</taxon>
    </lineage>
</organism>
<feature type="region of interest" description="Disordered" evidence="2">
    <location>
        <begin position="1"/>
        <end position="57"/>
    </location>
</feature>
<gene>
    <name evidence="4" type="ORF">HRI_003792700</name>
</gene>
<evidence type="ECO:0000313" key="5">
    <source>
        <dbReference type="Proteomes" id="UP001165190"/>
    </source>
</evidence>
<sequence>MAPQNSGEVQTSEGVSGRNGDKKRGGSKDKAAALDKRVANPDDSVKEVEETQSDEESCSVLVKAIEGKIRDEVENLLGELYDKLDGRDNSLEAEIVSMKEEMKELKNELRIYQVALKSGMLAEVVAPKPKVDAPRPSKFSGSRVAQDVDNFIWGLEQYFCVTGIDDDTTKVNTAFVYLIDVALLWWRRRCDEGEDNTIPSKTWKDFMFEFKEHFYPKNAQHEARLKMRQLKHDGTITEYVRKFTELKL</sequence>
<evidence type="ECO:0000259" key="3">
    <source>
        <dbReference type="Pfam" id="PF03732"/>
    </source>
</evidence>